<evidence type="ECO:0000313" key="2">
    <source>
        <dbReference type="Proteomes" id="UP000828390"/>
    </source>
</evidence>
<gene>
    <name evidence="1" type="ORF">DPMN_066210</name>
</gene>
<reference evidence="1" key="1">
    <citation type="journal article" date="2019" name="bioRxiv">
        <title>The Genome of the Zebra Mussel, Dreissena polymorpha: A Resource for Invasive Species Research.</title>
        <authorList>
            <person name="McCartney M.A."/>
            <person name="Auch B."/>
            <person name="Kono T."/>
            <person name="Mallez S."/>
            <person name="Zhang Y."/>
            <person name="Obille A."/>
            <person name="Becker A."/>
            <person name="Abrahante J.E."/>
            <person name="Garbe J."/>
            <person name="Badalamenti J.P."/>
            <person name="Herman A."/>
            <person name="Mangelson H."/>
            <person name="Liachko I."/>
            <person name="Sullivan S."/>
            <person name="Sone E.D."/>
            <person name="Koren S."/>
            <person name="Silverstein K.A.T."/>
            <person name="Beckman K.B."/>
            <person name="Gohl D.M."/>
        </authorList>
    </citation>
    <scope>NUCLEOTIDE SEQUENCE</scope>
    <source>
        <strain evidence="1">Duluth1</strain>
        <tissue evidence="1">Whole animal</tissue>
    </source>
</reference>
<sequence>MLPNVSDLSLEPSIIISRIDVVKPRLQQKLLDDFCKRWDTIVTMQKIANGEWLLVKARLLNGDLPMYRRLPLKMTDGYVLLTDGVISHV</sequence>
<dbReference type="AlphaFoldDB" id="A0A9D4BRV7"/>
<keyword evidence="2" id="KW-1185">Reference proteome</keyword>
<reference evidence="1" key="2">
    <citation type="submission" date="2020-11" db="EMBL/GenBank/DDBJ databases">
        <authorList>
            <person name="McCartney M.A."/>
            <person name="Auch B."/>
            <person name="Kono T."/>
            <person name="Mallez S."/>
            <person name="Becker A."/>
            <person name="Gohl D.M."/>
            <person name="Silverstein K.A.T."/>
            <person name="Koren S."/>
            <person name="Bechman K.B."/>
            <person name="Herman A."/>
            <person name="Abrahante J.E."/>
            <person name="Garbe J."/>
        </authorList>
    </citation>
    <scope>NUCLEOTIDE SEQUENCE</scope>
    <source>
        <strain evidence="1">Duluth1</strain>
        <tissue evidence="1">Whole animal</tissue>
    </source>
</reference>
<organism evidence="1 2">
    <name type="scientific">Dreissena polymorpha</name>
    <name type="common">Zebra mussel</name>
    <name type="synonym">Mytilus polymorpha</name>
    <dbReference type="NCBI Taxonomy" id="45954"/>
    <lineage>
        <taxon>Eukaryota</taxon>
        <taxon>Metazoa</taxon>
        <taxon>Spiralia</taxon>
        <taxon>Lophotrochozoa</taxon>
        <taxon>Mollusca</taxon>
        <taxon>Bivalvia</taxon>
        <taxon>Autobranchia</taxon>
        <taxon>Heteroconchia</taxon>
        <taxon>Euheterodonta</taxon>
        <taxon>Imparidentia</taxon>
        <taxon>Neoheterodontei</taxon>
        <taxon>Myida</taxon>
        <taxon>Dreissenoidea</taxon>
        <taxon>Dreissenidae</taxon>
        <taxon>Dreissena</taxon>
    </lineage>
</organism>
<name>A0A9D4BRV7_DREPO</name>
<protein>
    <submittedName>
        <fullName evidence="1">Uncharacterized protein</fullName>
    </submittedName>
</protein>
<proteinExistence type="predicted"/>
<comment type="caution">
    <text evidence="1">The sequence shown here is derived from an EMBL/GenBank/DDBJ whole genome shotgun (WGS) entry which is preliminary data.</text>
</comment>
<evidence type="ECO:0000313" key="1">
    <source>
        <dbReference type="EMBL" id="KAH3706820.1"/>
    </source>
</evidence>
<dbReference type="Proteomes" id="UP000828390">
    <property type="component" value="Unassembled WGS sequence"/>
</dbReference>
<dbReference type="EMBL" id="JAIWYP010000014">
    <property type="protein sequence ID" value="KAH3706820.1"/>
    <property type="molecule type" value="Genomic_DNA"/>
</dbReference>
<accession>A0A9D4BRV7</accession>